<organism evidence="10 11">
    <name type="scientific">Izhakiella capsodis</name>
    <dbReference type="NCBI Taxonomy" id="1367852"/>
    <lineage>
        <taxon>Bacteria</taxon>
        <taxon>Pseudomonadati</taxon>
        <taxon>Pseudomonadota</taxon>
        <taxon>Gammaproteobacteria</taxon>
        <taxon>Enterobacterales</taxon>
        <taxon>Erwiniaceae</taxon>
        <taxon>Izhakiella</taxon>
    </lineage>
</organism>
<keyword evidence="4 5" id="KW-0975">Bacterial flagellum</keyword>
<dbReference type="Gene3D" id="2.60.98.20">
    <property type="entry name" value="Flagellar hook protein FlgE"/>
    <property type="match status" value="1"/>
</dbReference>
<dbReference type="PROSITE" id="PS00588">
    <property type="entry name" value="FLAGELLA_BB_ROD"/>
    <property type="match status" value="1"/>
</dbReference>
<feature type="domain" description="Flagellar basal-body/hook protein C-terminal" evidence="7">
    <location>
        <begin position="351"/>
        <end position="393"/>
    </location>
</feature>
<dbReference type="GO" id="GO:0005829">
    <property type="term" value="C:cytosol"/>
    <property type="evidence" value="ECO:0007669"/>
    <property type="project" value="TreeGrafter"/>
</dbReference>
<dbReference type="STRING" id="1367852.SAMN05216516_10612"/>
<dbReference type="AlphaFoldDB" id="A0A1I4YC83"/>
<sequence>MSFNIANSGLNALSHQLSAISNNIANSDTVGYKSMRAEFSSLYAGNQPQGVSVERIAQSIGKNGNLVAASSDLDLAISGGGFFITKDNAGNTSYTRAGYFQLNNEGYLVNNAGKRVQGYSVDANGQLQTGIVGDLSVSNGTIPAKVSDQMKFAANLNADAPAMDDSRFDRNDNQTYNQVFRTPIYDSLGRQHSLEQYFVKTNEGQWQAHYYIDGNATEPAGQQFNFDANGLMVQPADKLQINYSPAGASAMSIGTVYTGTTQFASDFNVTTNNTNGYASGERNGRQVDADGKIYGTYSNGQRQLQGQLVLANFTNPDGLESTDGTAWAMTNQSGQPLLGTPQIGSYGSIKSSTLEQSNVDITNELMGLMSAQRNYQANTKVISTNDQMMNALFQAL</sequence>
<dbReference type="RefSeq" id="WP_092877684.1">
    <property type="nucleotide sequence ID" value="NZ_FOVC01000006.1"/>
</dbReference>
<comment type="function">
    <text evidence="5">A flexible structure which links the flagellar filament to the drive apparatus in the basal body.</text>
</comment>
<dbReference type="GO" id="GO:0071978">
    <property type="term" value="P:bacterial-type flagellum-dependent swarming motility"/>
    <property type="evidence" value="ECO:0007669"/>
    <property type="project" value="TreeGrafter"/>
</dbReference>
<dbReference type="InterPro" id="IPR037925">
    <property type="entry name" value="FlgE/F/G-like"/>
</dbReference>
<dbReference type="PANTHER" id="PTHR30435:SF1">
    <property type="entry name" value="FLAGELLAR HOOK PROTEIN FLGE"/>
    <property type="match status" value="1"/>
</dbReference>
<dbReference type="InterPro" id="IPR011491">
    <property type="entry name" value="FlgE_D2"/>
</dbReference>
<dbReference type="InterPro" id="IPR010930">
    <property type="entry name" value="Flg_bb/hook_C_dom"/>
</dbReference>
<evidence type="ECO:0000256" key="5">
    <source>
        <dbReference type="RuleBase" id="RU362116"/>
    </source>
</evidence>
<dbReference type="NCBIfam" id="TIGR03506">
    <property type="entry name" value="FlgEFG_subfam"/>
    <property type="match status" value="1"/>
</dbReference>
<feature type="domain" description="Flagellar basal body rod protein N-terminal" evidence="6">
    <location>
        <begin position="3"/>
        <end position="33"/>
    </location>
</feature>
<comment type="similarity">
    <text evidence="2 5">Belongs to the flagella basal body rod proteins family.</text>
</comment>
<keyword evidence="10" id="KW-0966">Cell projection</keyword>
<dbReference type="SUPFAM" id="SSF117143">
    <property type="entry name" value="Flagellar hook protein flgE"/>
    <property type="match status" value="1"/>
</dbReference>
<evidence type="ECO:0000259" key="7">
    <source>
        <dbReference type="Pfam" id="PF06429"/>
    </source>
</evidence>
<evidence type="ECO:0000259" key="6">
    <source>
        <dbReference type="Pfam" id="PF00460"/>
    </source>
</evidence>
<keyword evidence="10" id="KW-0969">Cilium</keyword>
<gene>
    <name evidence="10" type="ORF">SAMN05216516_10612</name>
</gene>
<dbReference type="Pfam" id="PF22692">
    <property type="entry name" value="LlgE_F_G_D1"/>
    <property type="match status" value="1"/>
</dbReference>
<evidence type="ECO:0000256" key="3">
    <source>
        <dbReference type="ARBA" id="ARBA00019015"/>
    </source>
</evidence>
<dbReference type="InterPro" id="IPR019776">
    <property type="entry name" value="Flagellar_basal_body_rod_CS"/>
</dbReference>
<name>A0A1I4YC83_9GAMM</name>
<dbReference type="InterPro" id="IPR020013">
    <property type="entry name" value="Flagellar_FlgE/F/G"/>
</dbReference>
<dbReference type="InterPro" id="IPR053967">
    <property type="entry name" value="LlgE_F_G-like_D1"/>
</dbReference>
<proteinExistence type="inferred from homology"/>
<dbReference type="Pfam" id="PF00460">
    <property type="entry name" value="Flg_bb_rod"/>
    <property type="match status" value="1"/>
</dbReference>
<dbReference type="GO" id="GO:0009424">
    <property type="term" value="C:bacterial-type flagellum hook"/>
    <property type="evidence" value="ECO:0007669"/>
    <property type="project" value="TreeGrafter"/>
</dbReference>
<keyword evidence="11" id="KW-1185">Reference proteome</keyword>
<comment type="subcellular location">
    <subcellularLocation>
        <location evidence="1 5">Bacterial flagellum basal body</location>
    </subcellularLocation>
</comment>
<dbReference type="NCBIfam" id="NF005286">
    <property type="entry name" value="PRK06803.1"/>
    <property type="match status" value="1"/>
</dbReference>
<dbReference type="Pfam" id="PF07559">
    <property type="entry name" value="FlgE_D2"/>
    <property type="match status" value="1"/>
</dbReference>
<evidence type="ECO:0000313" key="10">
    <source>
        <dbReference type="EMBL" id="SFN35210.1"/>
    </source>
</evidence>
<dbReference type="InterPro" id="IPR037058">
    <property type="entry name" value="Falgellar_hook_FlgE_sf"/>
</dbReference>
<dbReference type="Pfam" id="PF06429">
    <property type="entry name" value="Flg_bbr_C"/>
    <property type="match status" value="1"/>
</dbReference>
<protein>
    <recommendedName>
        <fullName evidence="3 5">Flagellar hook protein FlgE</fullName>
    </recommendedName>
</protein>
<accession>A0A1I4YC83</accession>
<reference evidence="11" key="1">
    <citation type="submission" date="2016-10" db="EMBL/GenBank/DDBJ databases">
        <authorList>
            <person name="Varghese N."/>
            <person name="Submissions S."/>
        </authorList>
    </citation>
    <scope>NUCLEOTIDE SEQUENCE [LARGE SCALE GENOMIC DNA]</scope>
    <source>
        <strain evidence="11">N6PO6</strain>
    </source>
</reference>
<evidence type="ECO:0000256" key="4">
    <source>
        <dbReference type="ARBA" id="ARBA00023143"/>
    </source>
</evidence>
<dbReference type="GO" id="GO:0009425">
    <property type="term" value="C:bacterial-type flagellum basal body"/>
    <property type="evidence" value="ECO:0007669"/>
    <property type="project" value="UniProtKB-SubCell"/>
</dbReference>
<evidence type="ECO:0000256" key="2">
    <source>
        <dbReference type="ARBA" id="ARBA00009677"/>
    </source>
</evidence>
<evidence type="ECO:0000256" key="1">
    <source>
        <dbReference type="ARBA" id="ARBA00004117"/>
    </source>
</evidence>
<dbReference type="OrthoDB" id="8578401at2"/>
<evidence type="ECO:0000259" key="9">
    <source>
        <dbReference type="Pfam" id="PF22692"/>
    </source>
</evidence>
<dbReference type="InterPro" id="IPR001444">
    <property type="entry name" value="Flag_bb_rod_N"/>
</dbReference>
<evidence type="ECO:0000259" key="8">
    <source>
        <dbReference type="Pfam" id="PF07559"/>
    </source>
</evidence>
<feature type="domain" description="Flagellar hook protein FlgE D2" evidence="8">
    <location>
        <begin position="155"/>
        <end position="277"/>
    </location>
</feature>
<feature type="domain" description="Flagellar hook protein FlgE/F/G-like D1" evidence="9">
    <location>
        <begin position="76"/>
        <end position="134"/>
    </location>
</feature>
<keyword evidence="10" id="KW-0282">Flagellum</keyword>
<dbReference type="PANTHER" id="PTHR30435">
    <property type="entry name" value="FLAGELLAR PROTEIN"/>
    <property type="match status" value="1"/>
</dbReference>
<evidence type="ECO:0000313" key="11">
    <source>
        <dbReference type="Proteomes" id="UP000242222"/>
    </source>
</evidence>
<dbReference type="Proteomes" id="UP000242222">
    <property type="component" value="Unassembled WGS sequence"/>
</dbReference>
<dbReference type="EMBL" id="FOVC01000006">
    <property type="protein sequence ID" value="SFN35210.1"/>
    <property type="molecule type" value="Genomic_DNA"/>
</dbReference>